<proteinExistence type="predicted"/>
<comment type="caution">
    <text evidence="1">The sequence shown here is derived from an EMBL/GenBank/DDBJ whole genome shotgun (WGS) entry which is preliminary data.</text>
</comment>
<gene>
    <name evidence="1" type="ORF">THIOM_001090</name>
</gene>
<protein>
    <submittedName>
        <fullName evidence="1">Uncharacterized protein</fullName>
    </submittedName>
</protein>
<feature type="non-terminal residue" evidence="1">
    <location>
        <position position="1"/>
    </location>
</feature>
<sequence>NVFIQTVGDGVDNVIREIGSEYGREGRSVEDFGNGYIDGLVDVLEQVVNRCVGECNLAGEALGKWAAKIYCLVANANQNIPNFTNRVVVNIGGTVCKNAYRMGCESNFVGIADDLGPKYAGDHPNFVDYYRAEDNGCCAYKSK</sequence>
<reference evidence="1 2" key="1">
    <citation type="submission" date="2016-05" db="EMBL/GenBank/DDBJ databases">
        <title>Single-cell genome of chain-forming Candidatus Thiomargarita nelsonii and comparison to other large sulfur-oxidizing bacteria.</title>
        <authorList>
            <person name="Winkel M."/>
            <person name="Salman V."/>
            <person name="Woyke T."/>
            <person name="Schulz-Vogt H."/>
            <person name="Richter M."/>
            <person name="Flood B."/>
            <person name="Bailey J."/>
            <person name="Amann R."/>
            <person name="Mussmann M."/>
        </authorList>
    </citation>
    <scope>NUCLEOTIDE SEQUENCE [LARGE SCALE GENOMIC DNA]</scope>
    <source>
        <strain evidence="1 2">THI036</strain>
    </source>
</reference>
<evidence type="ECO:0000313" key="2">
    <source>
        <dbReference type="Proteomes" id="UP000076962"/>
    </source>
</evidence>
<organism evidence="1 2">
    <name type="scientific">Candidatus Thiomargarita nelsonii</name>
    <dbReference type="NCBI Taxonomy" id="1003181"/>
    <lineage>
        <taxon>Bacteria</taxon>
        <taxon>Pseudomonadati</taxon>
        <taxon>Pseudomonadota</taxon>
        <taxon>Gammaproteobacteria</taxon>
        <taxon>Thiotrichales</taxon>
        <taxon>Thiotrichaceae</taxon>
        <taxon>Thiomargarita</taxon>
    </lineage>
</organism>
<keyword evidence="2" id="KW-1185">Reference proteome</keyword>
<dbReference type="Proteomes" id="UP000076962">
    <property type="component" value="Unassembled WGS sequence"/>
</dbReference>
<evidence type="ECO:0000313" key="1">
    <source>
        <dbReference type="EMBL" id="OAD23083.1"/>
    </source>
</evidence>
<accession>A0A176S4T7</accession>
<dbReference type="EMBL" id="LUTY01000565">
    <property type="protein sequence ID" value="OAD23083.1"/>
    <property type="molecule type" value="Genomic_DNA"/>
</dbReference>
<name>A0A176S4T7_9GAMM</name>
<dbReference type="AlphaFoldDB" id="A0A176S4T7"/>